<dbReference type="KEGG" id="snan:I6N98_13925"/>
<keyword evidence="1" id="KW-0812">Transmembrane</keyword>
<dbReference type="AlphaFoldDB" id="A0A7T4QZ44"/>
<evidence type="ECO:0000313" key="2">
    <source>
        <dbReference type="EMBL" id="QQD17454.1"/>
    </source>
</evidence>
<evidence type="ECO:0000256" key="1">
    <source>
        <dbReference type="SAM" id="Phobius"/>
    </source>
</evidence>
<dbReference type="EMBL" id="CP066167">
    <property type="protein sequence ID" value="QQD17454.1"/>
    <property type="molecule type" value="Genomic_DNA"/>
</dbReference>
<feature type="transmembrane region" description="Helical" evidence="1">
    <location>
        <begin position="63"/>
        <end position="81"/>
    </location>
</feature>
<organism evidence="2 3">
    <name type="scientific">Spongiibacter nanhainus</name>
    <dbReference type="NCBI Taxonomy" id="2794344"/>
    <lineage>
        <taxon>Bacteria</taxon>
        <taxon>Pseudomonadati</taxon>
        <taxon>Pseudomonadota</taxon>
        <taxon>Gammaproteobacteria</taxon>
        <taxon>Cellvibrionales</taxon>
        <taxon>Spongiibacteraceae</taxon>
        <taxon>Spongiibacter</taxon>
    </lineage>
</organism>
<feature type="transmembrane region" description="Helical" evidence="1">
    <location>
        <begin position="21"/>
        <end position="43"/>
    </location>
</feature>
<name>A0A7T4QZ44_9GAMM</name>
<gene>
    <name evidence="2" type="ORF">I6N98_13925</name>
</gene>
<keyword evidence="1" id="KW-1133">Transmembrane helix</keyword>
<keyword evidence="3" id="KW-1185">Reference proteome</keyword>
<keyword evidence="1" id="KW-0472">Membrane</keyword>
<proteinExistence type="predicted"/>
<protein>
    <submittedName>
        <fullName evidence="2">Uncharacterized protein</fullName>
    </submittedName>
</protein>
<accession>A0A7T4QZ44</accession>
<dbReference type="RefSeq" id="WP_198568955.1">
    <property type="nucleotide sequence ID" value="NZ_CP066167.1"/>
</dbReference>
<dbReference type="Proteomes" id="UP000596063">
    <property type="component" value="Chromosome"/>
</dbReference>
<sequence>MAEGIFLNDLFSLGEKLPWQASIVLAAVSYFLFHQLALIPPVTGVEALGQSATWQVAKFVSTALQYAATFALCFGAVTSFVKSRGNARHLDLIKLKRAQHQSLS</sequence>
<reference evidence="2 3" key="1">
    <citation type="submission" date="2020-12" db="EMBL/GenBank/DDBJ databases">
        <authorList>
            <person name="Shan Y."/>
        </authorList>
    </citation>
    <scope>NUCLEOTIDE SEQUENCE [LARGE SCALE GENOMIC DNA]</scope>
    <source>
        <strain evidence="3">csc3.9</strain>
    </source>
</reference>
<evidence type="ECO:0000313" key="3">
    <source>
        <dbReference type="Proteomes" id="UP000596063"/>
    </source>
</evidence>